<evidence type="ECO:0000313" key="2">
    <source>
        <dbReference type="Proteomes" id="UP001515480"/>
    </source>
</evidence>
<protein>
    <recommendedName>
        <fullName evidence="3">Sfi1 spindle body domain-containing protein</fullName>
    </recommendedName>
</protein>
<reference evidence="1 2" key="1">
    <citation type="journal article" date="2024" name="Science">
        <title>Giant polyketide synthase enzymes in the biosynthesis of giant marine polyether toxins.</title>
        <authorList>
            <person name="Fallon T.R."/>
            <person name="Shende V.V."/>
            <person name="Wierzbicki I.H."/>
            <person name="Pendleton A.L."/>
            <person name="Watervoot N.F."/>
            <person name="Auber R.P."/>
            <person name="Gonzalez D.J."/>
            <person name="Wisecaver J.H."/>
            <person name="Moore B.S."/>
        </authorList>
    </citation>
    <scope>NUCLEOTIDE SEQUENCE [LARGE SCALE GENOMIC DNA]</scope>
    <source>
        <strain evidence="1 2">12B1</strain>
    </source>
</reference>
<dbReference type="Proteomes" id="UP001515480">
    <property type="component" value="Unassembled WGS sequence"/>
</dbReference>
<accession>A0AB34KBC3</accession>
<evidence type="ECO:0008006" key="3">
    <source>
        <dbReference type="Google" id="ProtNLM"/>
    </source>
</evidence>
<sequence>MLTAPDELSSMPLERLLACARLEKEKYQENIKWSHRMRHLVCRETFHWLRDFAYQTKCHRRAHSASRASALRRCLTCFQQAGRRHRQLLQLRARGGGLWHAAAPRTAIRHWRRAAHKRRVLAKARRRGGELLRRARLAHALAELHASAQWGAHARRVTSRLRQKHRLSSWREWLPRRRLERKRARASVAAWLHRGAQHGMHHWISYWRARREGKELRRRSASLRHDALTLWRVLSSWRACCFLTYLVNRTRRHRGWYRWLLVVLQRKYLADADRLGKLHRRKRGFESLRDKRASRLKAAVRTATAVRQLTRASTAQTFRTWRAALRQHVVDSATMCRITTGKRCIGIWLDRLALLKGRSIRSQTAQGAWRSKVMGAAMKVLADAKCKRTLRVWLTDAKVLKLSSKRWRHAALMGRRHRIANALGVWRAHRADSMRLEESRKHVRRMQTTLGVCCQGCVAPLESSTRVPGYFHSISPREKRESCGAHAWRIAAWLRPSNSSPQLVKALAPVSHLAPSCSRDDPG</sequence>
<gene>
    <name evidence="1" type="ORF">AB1Y20_000756</name>
</gene>
<proteinExistence type="predicted"/>
<evidence type="ECO:0000313" key="1">
    <source>
        <dbReference type="EMBL" id="KAL1529824.1"/>
    </source>
</evidence>
<name>A0AB34KBC3_PRYPA</name>
<organism evidence="1 2">
    <name type="scientific">Prymnesium parvum</name>
    <name type="common">Toxic golden alga</name>
    <dbReference type="NCBI Taxonomy" id="97485"/>
    <lineage>
        <taxon>Eukaryota</taxon>
        <taxon>Haptista</taxon>
        <taxon>Haptophyta</taxon>
        <taxon>Prymnesiophyceae</taxon>
        <taxon>Prymnesiales</taxon>
        <taxon>Prymnesiaceae</taxon>
        <taxon>Prymnesium</taxon>
    </lineage>
</organism>
<keyword evidence="2" id="KW-1185">Reference proteome</keyword>
<comment type="caution">
    <text evidence="1">The sequence shown here is derived from an EMBL/GenBank/DDBJ whole genome shotgun (WGS) entry which is preliminary data.</text>
</comment>
<dbReference type="EMBL" id="JBGBPQ010000001">
    <property type="protein sequence ID" value="KAL1529824.1"/>
    <property type="molecule type" value="Genomic_DNA"/>
</dbReference>
<dbReference type="AlphaFoldDB" id="A0AB34KBC3"/>